<keyword evidence="2" id="KW-1185">Reference proteome</keyword>
<comment type="caution">
    <text evidence="1">The sequence shown here is derived from an EMBL/GenBank/DDBJ whole genome shotgun (WGS) entry which is preliminary data.</text>
</comment>
<evidence type="ECO:0000313" key="2">
    <source>
        <dbReference type="Proteomes" id="UP000294664"/>
    </source>
</evidence>
<accession>A0A4V2UYJ5</accession>
<sequence length="186" mass="19604">MPHLLAGPAAEPLTPADLKAFLRVTHDAEDGLLALLITTARQMVESAAGRILLRQSWRFVFDSWPAAGLLVPALAPVEAILAARLRHADGGESALAPDLFTLRGDRAPALIAFDPPRMPRPDRALGGIELDLALGYGAAAAAVPADLVQAVRLFAAHLYERRDEAGGDALPSGVAALLAPYARVRL</sequence>
<reference evidence="1 2" key="1">
    <citation type="submission" date="2019-03" db="EMBL/GenBank/DDBJ databases">
        <title>Genomic Encyclopedia of Type Strains, Phase IV (KMG-IV): sequencing the most valuable type-strain genomes for metagenomic binning, comparative biology and taxonomic classification.</title>
        <authorList>
            <person name="Goeker M."/>
        </authorList>
    </citation>
    <scope>NUCLEOTIDE SEQUENCE [LARGE SCALE GENOMIC DNA]</scope>
    <source>
        <strain evidence="1 2">DSM 9035</strain>
    </source>
</reference>
<dbReference type="OrthoDB" id="7597216at2"/>
<protein>
    <submittedName>
        <fullName evidence="1">Putative phiE125 gp8 family phage protein</fullName>
    </submittedName>
</protein>
<dbReference type="Gene3D" id="1.10.3230.30">
    <property type="entry name" value="Phage gp6-like head-tail connector protein"/>
    <property type="match status" value="1"/>
</dbReference>
<dbReference type="Proteomes" id="UP000294664">
    <property type="component" value="Unassembled WGS sequence"/>
</dbReference>
<name>A0A4V2UYJ5_9HYPH</name>
<organism evidence="1 2">
    <name type="scientific">Aquabacter spiritensis</name>
    <dbReference type="NCBI Taxonomy" id="933073"/>
    <lineage>
        <taxon>Bacteria</taxon>
        <taxon>Pseudomonadati</taxon>
        <taxon>Pseudomonadota</taxon>
        <taxon>Alphaproteobacteria</taxon>
        <taxon>Hyphomicrobiales</taxon>
        <taxon>Xanthobacteraceae</taxon>
        <taxon>Aquabacter</taxon>
    </lineage>
</organism>
<gene>
    <name evidence="1" type="ORF">EDC64_101147</name>
</gene>
<dbReference type="AlphaFoldDB" id="A0A4V2UYJ5"/>
<evidence type="ECO:0000313" key="1">
    <source>
        <dbReference type="EMBL" id="TCT07628.1"/>
    </source>
</evidence>
<dbReference type="RefSeq" id="WP_132028601.1">
    <property type="nucleotide sequence ID" value="NZ_SMAI01000001.1"/>
</dbReference>
<dbReference type="NCBIfam" id="TIGR02215">
    <property type="entry name" value="phage_chp_gp8"/>
    <property type="match status" value="1"/>
</dbReference>
<proteinExistence type="predicted"/>
<dbReference type="EMBL" id="SMAI01000001">
    <property type="protein sequence ID" value="TCT07628.1"/>
    <property type="molecule type" value="Genomic_DNA"/>
</dbReference>
<dbReference type="InterPro" id="IPR011738">
    <property type="entry name" value="Phage_CHP"/>
</dbReference>
<dbReference type="CDD" id="cd08054">
    <property type="entry name" value="gp6"/>
    <property type="match status" value="1"/>
</dbReference>